<feature type="region of interest" description="Disordered" evidence="1">
    <location>
        <begin position="179"/>
        <end position="198"/>
    </location>
</feature>
<dbReference type="Pfam" id="PF16043">
    <property type="entry name" value="DUF4795"/>
    <property type="match status" value="1"/>
</dbReference>
<evidence type="ECO:0000313" key="3">
    <source>
        <dbReference type="EMBL" id="KDR13232.1"/>
    </source>
</evidence>
<accession>A0A067QTU2</accession>
<proteinExistence type="predicted"/>
<dbReference type="Proteomes" id="UP000027135">
    <property type="component" value="Unassembled WGS sequence"/>
</dbReference>
<dbReference type="AlphaFoldDB" id="A0A067QTU2"/>
<dbReference type="InterPro" id="IPR032013">
    <property type="entry name" value="DUF4795"/>
</dbReference>
<organism evidence="3 4">
    <name type="scientific">Zootermopsis nevadensis</name>
    <name type="common">Dampwood termite</name>
    <dbReference type="NCBI Taxonomy" id="136037"/>
    <lineage>
        <taxon>Eukaryota</taxon>
        <taxon>Metazoa</taxon>
        <taxon>Ecdysozoa</taxon>
        <taxon>Arthropoda</taxon>
        <taxon>Hexapoda</taxon>
        <taxon>Insecta</taxon>
        <taxon>Pterygota</taxon>
        <taxon>Neoptera</taxon>
        <taxon>Polyneoptera</taxon>
        <taxon>Dictyoptera</taxon>
        <taxon>Blattodea</taxon>
        <taxon>Blattoidea</taxon>
        <taxon>Termitoidae</taxon>
        <taxon>Termopsidae</taxon>
        <taxon>Zootermopsis</taxon>
    </lineage>
</organism>
<name>A0A067QTU2_ZOONE</name>
<gene>
    <name evidence="3" type="ORF">L798_12852</name>
</gene>
<evidence type="ECO:0000256" key="1">
    <source>
        <dbReference type="SAM" id="MobiDB-lite"/>
    </source>
</evidence>
<evidence type="ECO:0000313" key="4">
    <source>
        <dbReference type="Proteomes" id="UP000027135"/>
    </source>
</evidence>
<protein>
    <recommendedName>
        <fullName evidence="2">DUF4795 domain-containing protein</fullName>
    </recommendedName>
</protein>
<dbReference type="InParanoid" id="A0A067QTU2"/>
<sequence length="220" mass="25076">MATGGENVDVEMPPLIYELFKKVEEIEDRIDNLGMILTKLVDGFSEEQDHNVGILEQIGTLKTTKADKEDVREALALKGDEEVLNEKVSLEQVLGVSNGLSKTVQDVHHWVSQQENVIQQFFADAERKIEIRMNEYFASRFKALENRLNVRTGLRATDAAMKTSSLSFQRNRPEYLSEHFKGARSPGTDSPFRIPKFSDQREPLFGEDEAKRFEALLNRS</sequence>
<dbReference type="STRING" id="136037.A0A067QTU2"/>
<reference evidence="3 4" key="1">
    <citation type="journal article" date="2014" name="Nat. Commun.">
        <title>Molecular traces of alternative social organization in a termite genome.</title>
        <authorList>
            <person name="Terrapon N."/>
            <person name="Li C."/>
            <person name="Robertson H.M."/>
            <person name="Ji L."/>
            <person name="Meng X."/>
            <person name="Booth W."/>
            <person name="Chen Z."/>
            <person name="Childers C.P."/>
            <person name="Glastad K.M."/>
            <person name="Gokhale K."/>
            <person name="Gowin J."/>
            <person name="Gronenberg W."/>
            <person name="Hermansen R.A."/>
            <person name="Hu H."/>
            <person name="Hunt B.G."/>
            <person name="Huylmans A.K."/>
            <person name="Khalil S.M."/>
            <person name="Mitchell R.D."/>
            <person name="Munoz-Torres M.C."/>
            <person name="Mustard J.A."/>
            <person name="Pan H."/>
            <person name="Reese J.T."/>
            <person name="Scharf M.E."/>
            <person name="Sun F."/>
            <person name="Vogel H."/>
            <person name="Xiao J."/>
            <person name="Yang W."/>
            <person name="Yang Z."/>
            <person name="Yang Z."/>
            <person name="Zhou J."/>
            <person name="Zhu J."/>
            <person name="Brent C.S."/>
            <person name="Elsik C.G."/>
            <person name="Goodisman M.A."/>
            <person name="Liberles D.A."/>
            <person name="Roe R.M."/>
            <person name="Vargo E.L."/>
            <person name="Vilcinskas A."/>
            <person name="Wang J."/>
            <person name="Bornberg-Bauer E."/>
            <person name="Korb J."/>
            <person name="Zhang G."/>
            <person name="Liebig J."/>
        </authorList>
    </citation>
    <scope>NUCLEOTIDE SEQUENCE [LARGE SCALE GENOMIC DNA]</scope>
    <source>
        <tissue evidence="3">Whole organism</tissue>
    </source>
</reference>
<dbReference type="EMBL" id="KK852959">
    <property type="protein sequence ID" value="KDR13232.1"/>
    <property type="molecule type" value="Genomic_DNA"/>
</dbReference>
<keyword evidence="4" id="KW-1185">Reference proteome</keyword>
<feature type="domain" description="DUF4795" evidence="2">
    <location>
        <begin position="16"/>
        <end position="143"/>
    </location>
</feature>
<evidence type="ECO:0000259" key="2">
    <source>
        <dbReference type="Pfam" id="PF16043"/>
    </source>
</evidence>